<sequence length="502" mass="54785">MSPSHSIEIELKFDVDAGLPAPDLTGLLDGTTVSEPATYLLEATYFDTPDTLLAKNRMTLRRRTGGTDAGWHLKRPSSVPGGRKETTVEFDDADSGSTEATTAQVPAELRSQILTVIRSAALIPVATITTDRTVTNVLDADGVGLAEFCEDVVSAESLLPGGGVNRWAEWEFELTGGDTKLLKSAKSVLRAAGARDASSVSKLARAIGSQPHDDLIRALPKKATALGLVQYDLASHRDALHAWDPLAREDAYDAVHQMRVAARKIRSILTSYPGVIAPEMAGPVADELRLLGEVLGDARDREVRLESNQLLLAREDAPDDLVKALIDDEKAAHQQTLKSLRYALSTARYIQLLDDLDALISAPIPGPIAHRPARDIVSDAVGGAYDRMTKAEKKLRRYSPWSPDWVEQLHTIRKRAKALRYTAESAAPLHRKALDRAGAEAKRVQTHLGDFNDTVVNREHLAAVAANESLSSEAVFVLGRMDAHEESRGRRAVKKYRRTRQS</sequence>
<dbReference type="PROSITE" id="PS51708">
    <property type="entry name" value="CHAD"/>
    <property type="match status" value="1"/>
</dbReference>
<feature type="region of interest" description="Disordered" evidence="1">
    <location>
        <begin position="66"/>
        <end position="103"/>
    </location>
</feature>
<feature type="domain" description="CHAD" evidence="3">
    <location>
        <begin position="221"/>
        <end position="502"/>
    </location>
</feature>
<evidence type="ECO:0000256" key="1">
    <source>
        <dbReference type="SAM" id="MobiDB-lite"/>
    </source>
</evidence>
<accession>A0ABZ2TYL1</accession>
<reference evidence="4 5" key="1">
    <citation type="journal article" date="2023" name="Virus Evol.">
        <title>Computational host range prediction-The good, the bad, and the ugly.</title>
        <authorList>
            <person name="Howell A.A."/>
            <person name="Versoza C.J."/>
            <person name="Pfeifer S.P."/>
        </authorList>
    </citation>
    <scope>NUCLEOTIDE SEQUENCE [LARGE SCALE GENOMIC DNA]</scope>
    <source>
        <strain evidence="4 5">1610/1b</strain>
    </source>
</reference>
<dbReference type="InterPro" id="IPR038186">
    <property type="entry name" value="CHAD_dom_sf"/>
</dbReference>
<dbReference type="Pfam" id="PF05235">
    <property type="entry name" value="CHAD"/>
    <property type="match status" value="1"/>
</dbReference>
<dbReference type="Proteomes" id="UP001479933">
    <property type="component" value="Chromosome"/>
</dbReference>
<protein>
    <submittedName>
        <fullName evidence="4">CYTH and CHAD domain-containing protein</fullName>
    </submittedName>
</protein>
<evidence type="ECO:0000259" key="2">
    <source>
        <dbReference type="PROSITE" id="PS51707"/>
    </source>
</evidence>
<dbReference type="EMBL" id="CP136137">
    <property type="protein sequence ID" value="WYY06437.1"/>
    <property type="molecule type" value="Genomic_DNA"/>
</dbReference>
<dbReference type="InterPro" id="IPR023577">
    <property type="entry name" value="CYTH_domain"/>
</dbReference>
<keyword evidence="5" id="KW-1185">Reference proteome</keyword>
<organism evidence="4 5">
    <name type="scientific">Gordonia hydrophobica</name>
    <dbReference type="NCBI Taxonomy" id="40516"/>
    <lineage>
        <taxon>Bacteria</taxon>
        <taxon>Bacillati</taxon>
        <taxon>Actinomycetota</taxon>
        <taxon>Actinomycetes</taxon>
        <taxon>Mycobacteriales</taxon>
        <taxon>Gordoniaceae</taxon>
        <taxon>Gordonia</taxon>
    </lineage>
</organism>
<evidence type="ECO:0000259" key="3">
    <source>
        <dbReference type="PROSITE" id="PS51708"/>
    </source>
</evidence>
<dbReference type="Gene3D" id="1.40.20.10">
    <property type="entry name" value="CHAD domain"/>
    <property type="match status" value="1"/>
</dbReference>
<feature type="domain" description="CYTH" evidence="2">
    <location>
        <begin position="6"/>
        <end position="210"/>
    </location>
</feature>
<dbReference type="InterPro" id="IPR007899">
    <property type="entry name" value="CHAD_dom"/>
</dbReference>
<dbReference type="PANTHER" id="PTHR39339">
    <property type="entry name" value="SLR1444 PROTEIN"/>
    <property type="match status" value="1"/>
</dbReference>
<dbReference type="RefSeq" id="WP_066162648.1">
    <property type="nucleotide sequence ID" value="NZ_CP136137.1"/>
</dbReference>
<proteinExistence type="predicted"/>
<dbReference type="CDD" id="cd07374">
    <property type="entry name" value="CYTH-like_Pase"/>
    <property type="match status" value="1"/>
</dbReference>
<dbReference type="SMART" id="SM01118">
    <property type="entry name" value="CYTH"/>
    <property type="match status" value="1"/>
</dbReference>
<dbReference type="Pfam" id="PF01928">
    <property type="entry name" value="CYTH"/>
    <property type="match status" value="1"/>
</dbReference>
<dbReference type="PANTHER" id="PTHR39339:SF1">
    <property type="entry name" value="CHAD DOMAIN-CONTAINING PROTEIN"/>
    <property type="match status" value="1"/>
</dbReference>
<evidence type="ECO:0000313" key="5">
    <source>
        <dbReference type="Proteomes" id="UP001479933"/>
    </source>
</evidence>
<dbReference type="PROSITE" id="PS51707">
    <property type="entry name" value="CYTH"/>
    <property type="match status" value="1"/>
</dbReference>
<dbReference type="InterPro" id="IPR033469">
    <property type="entry name" value="CYTH-like_dom_sf"/>
</dbReference>
<dbReference type="SMART" id="SM00880">
    <property type="entry name" value="CHAD"/>
    <property type="match status" value="1"/>
</dbReference>
<gene>
    <name evidence="4" type="ORF">RVF87_15370</name>
</gene>
<dbReference type="SUPFAM" id="SSF55154">
    <property type="entry name" value="CYTH-like phosphatases"/>
    <property type="match status" value="1"/>
</dbReference>
<name>A0ABZ2TYL1_9ACTN</name>
<dbReference type="Gene3D" id="2.40.320.10">
    <property type="entry name" value="Hypothetical Protein Pfu-838710-001"/>
    <property type="match status" value="1"/>
</dbReference>
<evidence type="ECO:0000313" key="4">
    <source>
        <dbReference type="EMBL" id="WYY06437.1"/>
    </source>
</evidence>